<evidence type="ECO:0000313" key="1">
    <source>
        <dbReference type="EMBL" id="MFA3838671.1"/>
    </source>
</evidence>
<evidence type="ECO:0000313" key="2">
    <source>
        <dbReference type="Proteomes" id="UP001571476"/>
    </source>
</evidence>
<organism evidence="1 2">
    <name type="scientific">Streptomyces aureus</name>
    <dbReference type="NCBI Taxonomy" id="193461"/>
    <lineage>
        <taxon>Bacteria</taxon>
        <taxon>Bacillati</taxon>
        <taxon>Actinomycetota</taxon>
        <taxon>Actinomycetes</taxon>
        <taxon>Kitasatosporales</taxon>
        <taxon>Streptomycetaceae</taxon>
        <taxon>Streptomyces</taxon>
    </lineage>
</organism>
<name>A0ABV4SJN4_9ACTN</name>
<reference evidence="1 2" key="1">
    <citation type="submission" date="2024-08" db="EMBL/GenBank/DDBJ databases">
        <title>Genome sequence of Streptomyces aureus CACIA-1.46HGO.</title>
        <authorList>
            <person name="Evangelista-Martinez Z."/>
        </authorList>
    </citation>
    <scope>NUCLEOTIDE SEQUENCE [LARGE SCALE GENOMIC DNA]</scope>
    <source>
        <strain evidence="1 2">CACIA-1.46HGO</strain>
    </source>
</reference>
<dbReference type="EMBL" id="JBGOSP010000010">
    <property type="protein sequence ID" value="MFA3838671.1"/>
    <property type="molecule type" value="Genomic_DNA"/>
</dbReference>
<dbReference type="Proteomes" id="UP001571476">
    <property type="component" value="Unassembled WGS sequence"/>
</dbReference>
<proteinExistence type="predicted"/>
<accession>A0ABV4SJN4</accession>
<gene>
    <name evidence="1" type="ORF">ACEG43_21270</name>
</gene>
<sequence>MVFGFIAAWYITTIPLVVRAPHLLAAAGRRGEPRADQQSATLGFAPGMAQVPHHFQARQLHPAACPGESCLRPIR</sequence>
<comment type="caution">
    <text evidence="1">The sequence shown here is derived from an EMBL/GenBank/DDBJ whole genome shotgun (WGS) entry which is preliminary data.</text>
</comment>
<dbReference type="RefSeq" id="WP_372563747.1">
    <property type="nucleotide sequence ID" value="NZ_JBGOSP010000010.1"/>
</dbReference>
<keyword evidence="2" id="KW-1185">Reference proteome</keyword>
<protein>
    <submittedName>
        <fullName evidence="1">Uncharacterized protein</fullName>
    </submittedName>
</protein>